<evidence type="ECO:0000256" key="1">
    <source>
        <dbReference type="SAM" id="Coils"/>
    </source>
</evidence>
<dbReference type="EMBL" id="JACIEQ010000002">
    <property type="protein sequence ID" value="MBB4022450.1"/>
    <property type="molecule type" value="Genomic_DNA"/>
</dbReference>
<organism evidence="4 5">
    <name type="scientific">Actibacterium naphthalenivorans</name>
    <dbReference type="NCBI Taxonomy" id="1614693"/>
    <lineage>
        <taxon>Bacteria</taxon>
        <taxon>Pseudomonadati</taxon>
        <taxon>Pseudomonadota</taxon>
        <taxon>Alphaproteobacteria</taxon>
        <taxon>Rhodobacterales</taxon>
        <taxon>Roseobacteraceae</taxon>
        <taxon>Actibacterium</taxon>
    </lineage>
</organism>
<reference evidence="4" key="1">
    <citation type="submission" date="2020-08" db="EMBL/GenBank/DDBJ databases">
        <title>Genomic Encyclopedia of Type Strains, Phase IV (KMG-IV): sequencing the most valuable type-strain genomes for metagenomic binning, comparative biology and taxonomic classification.</title>
        <authorList>
            <person name="Goeker M."/>
        </authorList>
    </citation>
    <scope>NUCLEOTIDE SEQUENCE [LARGE SCALE GENOMIC DNA]</scope>
    <source>
        <strain evidence="4">DSM 105040</strain>
    </source>
</reference>
<feature type="region of interest" description="Disordered" evidence="2">
    <location>
        <begin position="145"/>
        <end position="175"/>
    </location>
</feature>
<keyword evidence="3" id="KW-1133">Transmembrane helix</keyword>
<keyword evidence="3" id="KW-0472">Membrane</keyword>
<evidence type="ECO:0000313" key="4">
    <source>
        <dbReference type="EMBL" id="MBB4022450.1"/>
    </source>
</evidence>
<accession>A0A840CBG9</accession>
<feature type="compositionally biased region" description="Low complexity" evidence="2">
    <location>
        <begin position="60"/>
        <end position="70"/>
    </location>
</feature>
<comment type="caution">
    <text evidence="4">The sequence shown here is derived from an EMBL/GenBank/DDBJ whole genome shotgun (WGS) entry which is preliminary data.</text>
</comment>
<keyword evidence="3" id="KW-0812">Transmembrane</keyword>
<dbReference type="RefSeq" id="WP_054539056.1">
    <property type="nucleotide sequence ID" value="NZ_JACIEQ010000002.1"/>
</dbReference>
<dbReference type="GO" id="GO:0004713">
    <property type="term" value="F:protein tyrosine kinase activity"/>
    <property type="evidence" value="ECO:0007669"/>
    <property type="project" value="TreeGrafter"/>
</dbReference>
<feature type="coiled-coil region" evidence="1">
    <location>
        <begin position="366"/>
        <end position="458"/>
    </location>
</feature>
<name>A0A840CBG9_9RHOB</name>
<evidence type="ECO:0000313" key="5">
    <source>
        <dbReference type="Proteomes" id="UP000585681"/>
    </source>
</evidence>
<evidence type="ECO:0000256" key="3">
    <source>
        <dbReference type="SAM" id="Phobius"/>
    </source>
</evidence>
<dbReference type="AlphaFoldDB" id="A0A840CBG9"/>
<proteinExistence type="predicted"/>
<feature type="region of interest" description="Disordered" evidence="2">
    <location>
        <begin position="60"/>
        <end position="84"/>
    </location>
</feature>
<keyword evidence="1" id="KW-0175">Coiled coil</keyword>
<protein>
    <submittedName>
        <fullName evidence="4">Capsular polysaccharide transport system permease protein</fullName>
    </submittedName>
</protein>
<feature type="compositionally biased region" description="Low complexity" evidence="2">
    <location>
        <begin position="15"/>
        <end position="38"/>
    </location>
</feature>
<dbReference type="GO" id="GO:0005886">
    <property type="term" value="C:plasma membrane"/>
    <property type="evidence" value="ECO:0007669"/>
    <property type="project" value="TreeGrafter"/>
</dbReference>
<keyword evidence="5" id="KW-1185">Reference proteome</keyword>
<dbReference type="InterPro" id="IPR050445">
    <property type="entry name" value="Bact_polysacc_biosynth/exp"/>
</dbReference>
<feature type="transmembrane region" description="Helical" evidence="3">
    <location>
        <begin position="533"/>
        <end position="553"/>
    </location>
</feature>
<feature type="region of interest" description="Disordered" evidence="2">
    <location>
        <begin position="1"/>
        <end position="38"/>
    </location>
</feature>
<dbReference type="Proteomes" id="UP000585681">
    <property type="component" value="Unassembled WGS sequence"/>
</dbReference>
<evidence type="ECO:0000256" key="2">
    <source>
        <dbReference type="SAM" id="MobiDB-lite"/>
    </source>
</evidence>
<feature type="compositionally biased region" description="Basic residues" evidence="2">
    <location>
        <begin position="1"/>
        <end position="14"/>
    </location>
</feature>
<sequence>MTTKPRAKKYRIRRNGPLGNGRPRAAADGMAGAVAGAAASPMPETVGAMASPAPSPAAAATAVAQAAPAAAPEPAPTPRTERPVDQDITEIRREGLTGRQLRMARRVAQKHGLAPTSDFDAVRLLRKQGIDPFQRSNMLELVVSDSPGQPQEAPPQLPQTVRQGGAGLPATPIPASISPAEQVMHIQQDIARRRRRRMVTMLSRLAAFVLLPTLVAGIYYFRIATPMYATKSEFVIQQAESQMSGGLGSMFAGTGLAVQQDSIAVQSYLKSRDAMRRLDADLGFMAHFSQPQIDPVQRLDPDATSEAAYRVFERTVKIGYDPTEGILKMEVIAADPETSAAFSEALISYAEQRVDGLTQRLREDQMSGARASFREAETRVEEAQNRVLELQERLGVLDPVTETTALMSQISSFEIQLREKRLQLDQLMDNARPNQARVDGVRGDIRRLENLVAELRASMTESTTGTDSLARVSAELRIAEADLANRQLLLQQALQQLETARIEANRQVRYLSLGVSPVAPDEPTYPRAFENTILAFLIFGGIYLMISMTASILREQVSS</sequence>
<dbReference type="Gene3D" id="1.10.287.1490">
    <property type="match status" value="1"/>
</dbReference>
<dbReference type="PANTHER" id="PTHR32309:SF13">
    <property type="entry name" value="FERRIC ENTEROBACTIN TRANSPORT PROTEIN FEPE"/>
    <property type="match status" value="1"/>
</dbReference>
<dbReference type="PANTHER" id="PTHR32309">
    <property type="entry name" value="TYROSINE-PROTEIN KINASE"/>
    <property type="match status" value="1"/>
</dbReference>
<feature type="transmembrane region" description="Helical" evidence="3">
    <location>
        <begin position="202"/>
        <end position="221"/>
    </location>
</feature>
<gene>
    <name evidence="4" type="ORF">GGR17_002259</name>
</gene>